<evidence type="ECO:0000313" key="2">
    <source>
        <dbReference type="Proteomes" id="UP000252706"/>
    </source>
</evidence>
<dbReference type="InterPro" id="IPR049591">
    <property type="entry name" value="CE4_u4-like"/>
</dbReference>
<proteinExistence type="predicted"/>
<dbReference type="CDD" id="cd10928">
    <property type="entry name" value="CE4_u4"/>
    <property type="match status" value="1"/>
</dbReference>
<accession>A0A366WN08</accession>
<sequence length="253" mass="28610">MNVDWAPLDQELAHWHSAGMVLPIWWRDDDAIEPTPELNRLSELSVALGLPVHIAVIPATATPELATYFATRPHLIPVVHGWVHQNHAPTDQKKAEVGAHRPAPAVLDDIKRGTTRLRELFGLALRPMFVPPWNRIAPEVRDGLPQLGFKILSTATPRKQENAAPGLEQVNTHLDPIHWRDTRSLIPATRLIEQTVQLLKDRREGRADASEPFGLLTHHLVHDEQIWTFTRDFVTRLMAGPIQVWIMPTAEDE</sequence>
<dbReference type="GO" id="GO:0005975">
    <property type="term" value="P:carbohydrate metabolic process"/>
    <property type="evidence" value="ECO:0007669"/>
    <property type="project" value="InterPro"/>
</dbReference>
<dbReference type="Gene3D" id="3.20.20.370">
    <property type="entry name" value="Glycoside hydrolase/deacetylase"/>
    <property type="match status" value="1"/>
</dbReference>
<dbReference type="RefSeq" id="WP_113825240.1">
    <property type="nucleotide sequence ID" value="NZ_QOCE01000047.1"/>
</dbReference>
<dbReference type="AlphaFoldDB" id="A0A366WN08"/>
<dbReference type="EMBL" id="QOCE01000047">
    <property type="protein sequence ID" value="RBW50776.1"/>
    <property type="molecule type" value="Genomic_DNA"/>
</dbReference>
<organism evidence="1 2">
    <name type="scientific">Phaeobacter gallaeciensis</name>
    <dbReference type="NCBI Taxonomy" id="60890"/>
    <lineage>
        <taxon>Bacteria</taxon>
        <taxon>Pseudomonadati</taxon>
        <taxon>Pseudomonadota</taxon>
        <taxon>Alphaproteobacteria</taxon>
        <taxon>Rhodobacterales</taxon>
        <taxon>Roseobacteraceae</taxon>
        <taxon>Phaeobacter</taxon>
    </lineage>
</organism>
<reference evidence="1 2" key="1">
    <citation type="submission" date="2018-07" db="EMBL/GenBank/DDBJ databases">
        <title>Modular assembly of carbohydrate-degrading microbial communities in the ocean.</title>
        <authorList>
            <person name="Enke T.N."/>
            <person name="Datta M.S."/>
            <person name="Schwartzman J.A."/>
            <person name="Cermak N."/>
            <person name="Schmitz D.A."/>
            <person name="Barrere J."/>
            <person name="Cordero O.X."/>
        </authorList>
    </citation>
    <scope>NUCLEOTIDE SEQUENCE [LARGE SCALE GENOMIC DNA]</scope>
    <source>
        <strain evidence="1 2">C3M10</strain>
    </source>
</reference>
<dbReference type="InterPro" id="IPR011330">
    <property type="entry name" value="Glyco_hydro/deAcase_b/a-brl"/>
</dbReference>
<gene>
    <name evidence="1" type="ORF">DS909_19660</name>
</gene>
<name>A0A366WN08_9RHOB</name>
<dbReference type="OrthoDB" id="6086702at2"/>
<protein>
    <submittedName>
        <fullName evidence="1">Polysaccharide deacetylase</fullName>
    </submittedName>
</protein>
<dbReference type="SUPFAM" id="SSF88713">
    <property type="entry name" value="Glycoside hydrolase/deacetylase"/>
    <property type="match status" value="1"/>
</dbReference>
<comment type="caution">
    <text evidence="1">The sequence shown here is derived from an EMBL/GenBank/DDBJ whole genome shotgun (WGS) entry which is preliminary data.</text>
</comment>
<evidence type="ECO:0000313" key="1">
    <source>
        <dbReference type="EMBL" id="RBW50776.1"/>
    </source>
</evidence>
<dbReference type="Proteomes" id="UP000252706">
    <property type="component" value="Unassembled WGS sequence"/>
</dbReference>